<feature type="compositionally biased region" description="Basic and acidic residues" evidence="1">
    <location>
        <begin position="142"/>
        <end position="152"/>
    </location>
</feature>
<feature type="region of interest" description="Disordered" evidence="1">
    <location>
        <begin position="113"/>
        <end position="167"/>
    </location>
</feature>
<feature type="domain" description="BTB" evidence="2">
    <location>
        <begin position="7"/>
        <end position="76"/>
    </location>
</feature>
<dbReference type="Gene3D" id="3.30.710.10">
    <property type="entry name" value="Potassium Channel Kv1.1, Chain A"/>
    <property type="match status" value="1"/>
</dbReference>
<name>A0A9Q8PJX6_PASFU</name>
<organism evidence="3 4">
    <name type="scientific">Passalora fulva</name>
    <name type="common">Tomato leaf mold</name>
    <name type="synonym">Cladosporium fulvum</name>
    <dbReference type="NCBI Taxonomy" id="5499"/>
    <lineage>
        <taxon>Eukaryota</taxon>
        <taxon>Fungi</taxon>
        <taxon>Dikarya</taxon>
        <taxon>Ascomycota</taxon>
        <taxon>Pezizomycotina</taxon>
        <taxon>Dothideomycetes</taxon>
        <taxon>Dothideomycetidae</taxon>
        <taxon>Mycosphaerellales</taxon>
        <taxon>Mycosphaerellaceae</taxon>
        <taxon>Fulvia</taxon>
    </lineage>
</organism>
<dbReference type="KEGG" id="ffu:CLAFUR5_13312"/>
<reference evidence="3" key="1">
    <citation type="submission" date="2021-12" db="EMBL/GenBank/DDBJ databases">
        <authorList>
            <person name="Zaccaron A."/>
            <person name="Stergiopoulos I."/>
        </authorList>
    </citation>
    <scope>NUCLEOTIDE SEQUENCE</scope>
    <source>
        <strain evidence="3">Race5_Kim</strain>
    </source>
</reference>
<protein>
    <recommendedName>
        <fullName evidence="2">BTB domain-containing protein</fullName>
    </recommendedName>
</protein>
<evidence type="ECO:0000313" key="4">
    <source>
        <dbReference type="Proteomes" id="UP000756132"/>
    </source>
</evidence>
<dbReference type="AlphaFoldDB" id="A0A9Q8PJX6"/>
<evidence type="ECO:0000313" key="3">
    <source>
        <dbReference type="EMBL" id="UJO23780.1"/>
    </source>
</evidence>
<dbReference type="InterPro" id="IPR000210">
    <property type="entry name" value="BTB/POZ_dom"/>
</dbReference>
<evidence type="ECO:0000259" key="2">
    <source>
        <dbReference type="PROSITE" id="PS50097"/>
    </source>
</evidence>
<dbReference type="SUPFAM" id="SSF54695">
    <property type="entry name" value="POZ domain"/>
    <property type="match status" value="1"/>
</dbReference>
<evidence type="ECO:0000256" key="1">
    <source>
        <dbReference type="SAM" id="MobiDB-lite"/>
    </source>
</evidence>
<accession>A0A9Q8PJX6</accession>
<keyword evidence="4" id="KW-1185">Reference proteome</keyword>
<dbReference type="RefSeq" id="XP_047768146.1">
    <property type="nucleotide sequence ID" value="XM_047912460.1"/>
</dbReference>
<gene>
    <name evidence="3" type="ORF">CLAFUR5_13312</name>
</gene>
<dbReference type="CDD" id="cd18186">
    <property type="entry name" value="BTB_POZ_ZBTB_KLHL-like"/>
    <property type="match status" value="1"/>
</dbReference>
<sequence>MSIAKSRPYRFVVGPKREAYFLHPKLVSLHSGYLGALIDADWSGERTACIVLDDVREDTFASVAEYLYTGDYTSASYRVTVIEDDSGDLDSDMIVTPPTTVDGHDADSRLRSAQKSGQAKTALAERPITQGVWEFSGPNHSPVEKSKEKDVSDWDESNPELMTKESPVSPVVDLDEWASYTMKSMKVKAKKRAAMWAEPEPTLEPEADELFTTPGLRACSPINETSEARHITPSAAKPTREAAMWTAFTARQYELEHRPTPVAVRANLNADEGYDVVFLSHARIFMCAKAWFIEGLAKLALKRLHETLTSFTLYSERVGDVVKLVEYAYSRSCMGCVGVLDLRDLVMHYAACKIARLVSDQRFQGVLQAENTAGVDLVKELVEDLV</sequence>
<dbReference type="OrthoDB" id="9997739at2759"/>
<dbReference type="PANTHER" id="PTHR47843">
    <property type="entry name" value="BTB DOMAIN-CONTAINING PROTEIN-RELATED"/>
    <property type="match status" value="1"/>
</dbReference>
<dbReference type="PROSITE" id="PS50097">
    <property type="entry name" value="BTB"/>
    <property type="match status" value="1"/>
</dbReference>
<dbReference type="Proteomes" id="UP000756132">
    <property type="component" value="Chromosome 11"/>
</dbReference>
<dbReference type="GeneID" id="71993190"/>
<dbReference type="InterPro" id="IPR011333">
    <property type="entry name" value="SKP1/BTB/POZ_sf"/>
</dbReference>
<dbReference type="EMBL" id="CP090173">
    <property type="protein sequence ID" value="UJO23780.1"/>
    <property type="molecule type" value="Genomic_DNA"/>
</dbReference>
<reference evidence="3" key="2">
    <citation type="journal article" date="2022" name="Microb. Genom.">
        <title>A chromosome-scale genome assembly of the tomato pathogen Cladosporium fulvum reveals a compartmentalized genome architecture and the presence of a dispensable chromosome.</title>
        <authorList>
            <person name="Zaccaron A.Z."/>
            <person name="Chen L.H."/>
            <person name="Samaras A."/>
            <person name="Stergiopoulos I."/>
        </authorList>
    </citation>
    <scope>NUCLEOTIDE SEQUENCE</scope>
    <source>
        <strain evidence="3">Race5_Kim</strain>
    </source>
</reference>
<proteinExistence type="predicted"/>